<keyword evidence="5" id="KW-1185">Reference proteome</keyword>
<comment type="caution">
    <text evidence="4">The sequence shown here is derived from an EMBL/GenBank/DDBJ whole genome shotgun (WGS) entry which is preliminary data.</text>
</comment>
<dbReference type="InterPro" id="IPR001107">
    <property type="entry name" value="Band_7"/>
</dbReference>
<evidence type="ECO:0000256" key="1">
    <source>
        <dbReference type="ARBA" id="ARBA00004167"/>
    </source>
</evidence>
<dbReference type="GO" id="GO:0016020">
    <property type="term" value="C:membrane"/>
    <property type="evidence" value="ECO:0007669"/>
    <property type="project" value="UniProtKB-SubCell"/>
</dbReference>
<name>A0A1B8HRF8_9GAMM</name>
<dbReference type="InterPro" id="IPR036013">
    <property type="entry name" value="Band_7/SPFH_dom_sf"/>
</dbReference>
<gene>
    <name evidence="4" type="ORF">AYY18_17025</name>
</gene>
<dbReference type="AlphaFoldDB" id="A0A1B8HRF8"/>
<accession>A0A1B8HRF8</accession>
<comment type="subcellular location">
    <subcellularLocation>
        <location evidence="1">Membrane</location>
        <topology evidence="1">Single-pass membrane protein</topology>
    </subcellularLocation>
</comment>
<proteinExistence type="predicted"/>
<evidence type="ECO:0000313" key="4">
    <source>
        <dbReference type="EMBL" id="OBU12222.1"/>
    </source>
</evidence>
<dbReference type="PANTHER" id="PTHR42911:SF1">
    <property type="entry name" value="MODULATOR OF FTSH PROTEASE HFLC"/>
    <property type="match status" value="1"/>
</dbReference>
<dbReference type="PANTHER" id="PTHR42911">
    <property type="entry name" value="MODULATOR OF FTSH PROTEASE HFLC"/>
    <property type="match status" value="1"/>
</dbReference>
<protein>
    <recommendedName>
        <fullName evidence="3">Band 7 domain-containing protein</fullName>
    </recommendedName>
</protein>
<dbReference type="SMART" id="SM00244">
    <property type="entry name" value="PHB"/>
    <property type="match status" value="1"/>
</dbReference>
<dbReference type="OrthoDB" id="6465233at2"/>
<dbReference type="SUPFAM" id="SSF117892">
    <property type="entry name" value="Band 7/SPFH domain"/>
    <property type="match status" value="1"/>
</dbReference>
<reference evidence="5" key="1">
    <citation type="submission" date="2016-06" db="EMBL/GenBank/DDBJ databases">
        <authorList>
            <person name="Butler K."/>
        </authorList>
    </citation>
    <scope>NUCLEOTIDE SEQUENCE [LARGE SCALE GENOMIC DNA]</scope>
    <source>
        <strain evidence="5">GCSL-Mp20</strain>
    </source>
</reference>
<dbReference type="Gene3D" id="3.30.479.30">
    <property type="entry name" value="Band 7 domain"/>
    <property type="match status" value="1"/>
</dbReference>
<evidence type="ECO:0000313" key="5">
    <source>
        <dbReference type="Proteomes" id="UP000092377"/>
    </source>
</evidence>
<organism evidence="4 5">
    <name type="scientific">Morganella psychrotolerans</name>
    <dbReference type="NCBI Taxonomy" id="368603"/>
    <lineage>
        <taxon>Bacteria</taxon>
        <taxon>Pseudomonadati</taxon>
        <taxon>Pseudomonadota</taxon>
        <taxon>Gammaproteobacteria</taxon>
        <taxon>Enterobacterales</taxon>
        <taxon>Morganellaceae</taxon>
        <taxon>Morganella</taxon>
    </lineage>
</organism>
<dbReference type="Pfam" id="PF01145">
    <property type="entry name" value="Band_7"/>
    <property type="match status" value="1"/>
</dbReference>
<dbReference type="EMBL" id="LZEY01000008">
    <property type="protein sequence ID" value="OBU12222.1"/>
    <property type="molecule type" value="Genomic_DNA"/>
</dbReference>
<feature type="coiled-coil region" evidence="2">
    <location>
        <begin position="197"/>
        <end position="238"/>
    </location>
</feature>
<sequence length="323" mass="36209">MQMMQAGNTIKLKSVIKLVVIAAILLVAGITGFNSYTIVQDGSVKVGTFLGKVNPVAYDAGLHFPINPFMVFDTYSTKDIRVSLKELRVPSQDKLKSIVDITVMLQFDGAKAPILRINGGTESEALDKYVRQKLISTILEFGKDVANAQDLYTADTQRKLQESIRDAIQGYASPYGYTIKEIMIQDITLPEVVQEQVVNTKMRQEQINQAKAEAEKERELAQKKVVIAEAERESSEQQAIARERNAQASSFAMRQEADARLYAAQKEAEGNAILQRTITREMINWKQLEIEQVKAHKYKGEVPNIVVGADYDGKMIMDMRSQQ</sequence>
<dbReference type="RefSeq" id="WP_067400531.1">
    <property type="nucleotide sequence ID" value="NZ_LZEY01000008.1"/>
</dbReference>
<dbReference type="Proteomes" id="UP000092377">
    <property type="component" value="Unassembled WGS sequence"/>
</dbReference>
<evidence type="ECO:0000256" key="2">
    <source>
        <dbReference type="SAM" id="Coils"/>
    </source>
</evidence>
<evidence type="ECO:0000259" key="3">
    <source>
        <dbReference type="SMART" id="SM00244"/>
    </source>
</evidence>
<keyword evidence="2" id="KW-0175">Coiled coil</keyword>
<feature type="domain" description="Band 7" evidence="3">
    <location>
        <begin position="34"/>
        <end position="202"/>
    </location>
</feature>